<accession>A0A6J7AVQ2</accession>
<dbReference type="SUPFAM" id="SSF47598">
    <property type="entry name" value="Ribbon-helix-helix"/>
    <property type="match status" value="1"/>
</dbReference>
<protein>
    <submittedName>
        <fullName evidence="3">Unannotated protein</fullName>
    </submittedName>
</protein>
<dbReference type="InterPro" id="IPR013321">
    <property type="entry name" value="Arc_rbn_hlx_hlx"/>
</dbReference>
<dbReference type="InterPro" id="IPR010985">
    <property type="entry name" value="Ribbon_hlx_hlx"/>
</dbReference>
<proteinExistence type="predicted"/>
<evidence type="ECO:0000313" key="4">
    <source>
        <dbReference type="EMBL" id="CAB5008089.1"/>
    </source>
</evidence>
<dbReference type="EMBL" id="CAEZYR010000182">
    <property type="protein sequence ID" value="CAB4771000.1"/>
    <property type="molecule type" value="Genomic_DNA"/>
</dbReference>
<name>A0A6J7AVQ2_9ZZZZ</name>
<dbReference type="Pfam" id="PF22513">
    <property type="entry name" value="FitA-like_RHH"/>
    <property type="match status" value="1"/>
</dbReference>
<sequence>MSNLLIRDVPDDVVAAIDANARRLGVSRTEYVRRALARERRPSGSVGVGDLAAFGDRFGDLADDEVIEQAWR</sequence>
<organism evidence="3">
    <name type="scientific">freshwater metagenome</name>
    <dbReference type="NCBI Taxonomy" id="449393"/>
    <lineage>
        <taxon>unclassified sequences</taxon>
        <taxon>metagenomes</taxon>
        <taxon>ecological metagenomes</taxon>
    </lineage>
</organism>
<dbReference type="EMBL" id="CAFBOS010000144">
    <property type="protein sequence ID" value="CAB5008089.1"/>
    <property type="molecule type" value="Genomic_DNA"/>
</dbReference>
<feature type="domain" description="Antitoxin FitA-like ribbon-helix-helix" evidence="1">
    <location>
        <begin position="3"/>
        <end position="38"/>
    </location>
</feature>
<dbReference type="EMBL" id="CAFABA010000152">
    <property type="protein sequence ID" value="CAB4835929.1"/>
    <property type="molecule type" value="Genomic_DNA"/>
</dbReference>
<evidence type="ECO:0000259" key="1">
    <source>
        <dbReference type="Pfam" id="PF22513"/>
    </source>
</evidence>
<dbReference type="InterPro" id="IPR053853">
    <property type="entry name" value="FitA-like_RHH"/>
</dbReference>
<dbReference type="Gene3D" id="1.10.1220.10">
    <property type="entry name" value="Met repressor-like"/>
    <property type="match status" value="1"/>
</dbReference>
<evidence type="ECO:0000313" key="3">
    <source>
        <dbReference type="EMBL" id="CAB4835929.1"/>
    </source>
</evidence>
<gene>
    <name evidence="2" type="ORF">UFOPK2754_03092</name>
    <name evidence="3" type="ORF">UFOPK3139_02693</name>
    <name evidence="4" type="ORF">UFOPK3967_02084</name>
</gene>
<dbReference type="AlphaFoldDB" id="A0A6J7AVQ2"/>
<dbReference type="GO" id="GO:0006355">
    <property type="term" value="P:regulation of DNA-templated transcription"/>
    <property type="evidence" value="ECO:0007669"/>
    <property type="project" value="InterPro"/>
</dbReference>
<evidence type="ECO:0000313" key="2">
    <source>
        <dbReference type="EMBL" id="CAB4771000.1"/>
    </source>
</evidence>
<reference evidence="3" key="1">
    <citation type="submission" date="2020-05" db="EMBL/GenBank/DDBJ databases">
        <authorList>
            <person name="Chiriac C."/>
            <person name="Salcher M."/>
            <person name="Ghai R."/>
            <person name="Kavagutti S V."/>
        </authorList>
    </citation>
    <scope>NUCLEOTIDE SEQUENCE</scope>
</reference>